<evidence type="ECO:0000256" key="1">
    <source>
        <dbReference type="ARBA" id="ARBA00004514"/>
    </source>
</evidence>
<keyword evidence="3" id="KW-0399">Innate immunity</keyword>
<evidence type="ECO:0000256" key="4">
    <source>
        <dbReference type="ARBA" id="ARBA00022859"/>
    </source>
</evidence>
<keyword evidence="7" id="KW-1185">Reference proteome</keyword>
<proteinExistence type="predicted"/>
<protein>
    <submittedName>
        <fullName evidence="8">Apoptosis-associated speck-like protein containing a CARD</fullName>
    </submittedName>
</protein>
<dbReference type="PROSITE" id="PS50209">
    <property type="entry name" value="CARD"/>
    <property type="match status" value="1"/>
</dbReference>
<accession>A0ABM1K2G9</accession>
<dbReference type="InterPro" id="IPR001315">
    <property type="entry name" value="CARD"/>
</dbReference>
<evidence type="ECO:0000313" key="8">
    <source>
        <dbReference type="RefSeq" id="XP_015267906.1"/>
    </source>
</evidence>
<comment type="subcellular location">
    <subcellularLocation>
        <location evidence="1">Cytoplasm</location>
        <location evidence="1">Cytosol</location>
    </subcellularLocation>
</comment>
<gene>
    <name evidence="8" type="primary">PYCARD</name>
</gene>
<dbReference type="RefSeq" id="XP_015267906.1">
    <property type="nucleotide sequence ID" value="XM_015412420.1"/>
</dbReference>
<feature type="domain" description="CARD" evidence="6">
    <location>
        <begin position="2"/>
        <end position="90"/>
    </location>
</feature>
<keyword evidence="2" id="KW-0963">Cytoplasm</keyword>
<evidence type="ECO:0000256" key="3">
    <source>
        <dbReference type="ARBA" id="ARBA00022588"/>
    </source>
</evidence>
<evidence type="ECO:0000256" key="5">
    <source>
        <dbReference type="ARBA" id="ARBA00023198"/>
    </source>
</evidence>
<dbReference type="GeneID" id="107111457"/>
<evidence type="ECO:0000259" key="6">
    <source>
        <dbReference type="PROSITE" id="PS50209"/>
    </source>
</evidence>
<dbReference type="Pfam" id="PF00619">
    <property type="entry name" value="CARD"/>
    <property type="match status" value="1"/>
</dbReference>
<keyword evidence="5" id="KW-0395">Inflammatory response</keyword>
<evidence type="ECO:0000256" key="2">
    <source>
        <dbReference type="ARBA" id="ARBA00022490"/>
    </source>
</evidence>
<dbReference type="InterPro" id="IPR033516">
    <property type="entry name" value="CARD8/ASC/NALP1_CARD"/>
</dbReference>
<dbReference type="CDD" id="cd08330">
    <property type="entry name" value="CARD_ASC_NALP1"/>
    <property type="match status" value="1"/>
</dbReference>
<dbReference type="PANTHER" id="PTHR46985:SF2">
    <property type="entry name" value="APOPTOSIS-ASSOCIATED SPECK-LIKE PROTEIN CONTAINING A CARD"/>
    <property type="match status" value="1"/>
</dbReference>
<feature type="non-terminal residue" evidence="8">
    <location>
        <position position="1"/>
    </location>
</feature>
<dbReference type="SUPFAM" id="SSF47986">
    <property type="entry name" value="DEATH domain"/>
    <property type="match status" value="1"/>
</dbReference>
<organism evidence="7 8">
    <name type="scientific">Gekko japonicus</name>
    <name type="common">Schlegel's Japanese gecko</name>
    <dbReference type="NCBI Taxonomy" id="146911"/>
    <lineage>
        <taxon>Eukaryota</taxon>
        <taxon>Metazoa</taxon>
        <taxon>Chordata</taxon>
        <taxon>Craniata</taxon>
        <taxon>Vertebrata</taxon>
        <taxon>Euteleostomi</taxon>
        <taxon>Lepidosauria</taxon>
        <taxon>Squamata</taxon>
        <taxon>Bifurcata</taxon>
        <taxon>Gekkota</taxon>
        <taxon>Gekkonidae</taxon>
        <taxon>Gekkoninae</taxon>
        <taxon>Gekko</taxon>
    </lineage>
</organism>
<name>A0ABM1K2G9_GEKJA</name>
<keyword evidence="4" id="KW-0391">Immunity</keyword>
<dbReference type="InterPro" id="IPR051249">
    <property type="entry name" value="NLRP_Inflammasome"/>
</dbReference>
<reference evidence="8" key="1">
    <citation type="submission" date="2025-08" db="UniProtKB">
        <authorList>
            <consortium name="RefSeq"/>
        </authorList>
    </citation>
    <scope>IDENTIFICATION</scope>
</reference>
<evidence type="ECO:0000313" key="7">
    <source>
        <dbReference type="Proteomes" id="UP000694871"/>
    </source>
</evidence>
<dbReference type="InterPro" id="IPR011029">
    <property type="entry name" value="DEATH-like_dom_sf"/>
</dbReference>
<dbReference type="Proteomes" id="UP000694871">
    <property type="component" value="Unplaced"/>
</dbReference>
<dbReference type="PANTHER" id="PTHR46985">
    <property type="entry name" value="NACHT, LRR AND PYD DOMAINS-CONTAINING PROTEIN 1"/>
    <property type="match status" value="1"/>
</dbReference>
<sequence>AIPSLEPHFIEQHREELIRRTATVEGVLDLLHGVVLDEEQYQRITARETNPDKMRELYRLVPSWDHSCKDRLYEALRKKNPFLIAELERR</sequence>
<dbReference type="Gene3D" id="1.10.533.10">
    <property type="entry name" value="Death Domain, Fas"/>
    <property type="match status" value="1"/>
</dbReference>